<evidence type="ECO:0000256" key="1">
    <source>
        <dbReference type="ARBA" id="ARBA00005964"/>
    </source>
</evidence>
<gene>
    <name evidence="5" type="ORF">GCM10009765_50490</name>
</gene>
<evidence type="ECO:0000259" key="4">
    <source>
        <dbReference type="Pfam" id="PF00135"/>
    </source>
</evidence>
<evidence type="ECO:0000313" key="6">
    <source>
        <dbReference type="Proteomes" id="UP001500618"/>
    </source>
</evidence>
<dbReference type="Pfam" id="PF00135">
    <property type="entry name" value="COesterase"/>
    <property type="match status" value="1"/>
</dbReference>
<dbReference type="InterPro" id="IPR019826">
    <property type="entry name" value="Carboxylesterase_B_AS"/>
</dbReference>
<keyword evidence="6" id="KW-1185">Reference proteome</keyword>
<dbReference type="InterPro" id="IPR002018">
    <property type="entry name" value="CarbesteraseB"/>
</dbReference>
<proteinExistence type="inferred from homology"/>
<name>A0ABP4U060_9ACTN</name>
<keyword evidence="2 3" id="KW-0378">Hydrolase</keyword>
<reference evidence="6" key="1">
    <citation type="journal article" date="2019" name="Int. J. Syst. Evol. Microbiol.">
        <title>The Global Catalogue of Microorganisms (GCM) 10K type strain sequencing project: providing services to taxonomists for standard genome sequencing and annotation.</title>
        <authorList>
            <consortium name="The Broad Institute Genomics Platform"/>
            <consortium name="The Broad Institute Genome Sequencing Center for Infectious Disease"/>
            <person name="Wu L."/>
            <person name="Ma J."/>
        </authorList>
    </citation>
    <scope>NUCLEOTIDE SEQUENCE [LARGE SCALE GENOMIC DNA]</scope>
    <source>
        <strain evidence="6">JCM 14718</strain>
    </source>
</reference>
<comment type="caution">
    <text evidence="5">The sequence shown here is derived from an EMBL/GenBank/DDBJ whole genome shotgun (WGS) entry which is preliminary data.</text>
</comment>
<dbReference type="Proteomes" id="UP001500618">
    <property type="component" value="Unassembled WGS sequence"/>
</dbReference>
<evidence type="ECO:0000256" key="3">
    <source>
        <dbReference type="RuleBase" id="RU361235"/>
    </source>
</evidence>
<evidence type="ECO:0000256" key="2">
    <source>
        <dbReference type="ARBA" id="ARBA00022801"/>
    </source>
</evidence>
<feature type="signal peptide" evidence="3">
    <location>
        <begin position="1"/>
        <end position="24"/>
    </location>
</feature>
<dbReference type="EMBL" id="BAAANY010000020">
    <property type="protein sequence ID" value="GAA1695164.1"/>
    <property type="molecule type" value="Genomic_DNA"/>
</dbReference>
<dbReference type="RefSeq" id="WP_163573368.1">
    <property type="nucleotide sequence ID" value="NZ_BAAANY010000020.1"/>
</dbReference>
<organism evidence="5 6">
    <name type="scientific">Fodinicola feengrottensis</name>
    <dbReference type="NCBI Taxonomy" id="435914"/>
    <lineage>
        <taxon>Bacteria</taxon>
        <taxon>Bacillati</taxon>
        <taxon>Actinomycetota</taxon>
        <taxon>Actinomycetes</taxon>
        <taxon>Mycobacteriales</taxon>
        <taxon>Fodinicola</taxon>
    </lineage>
</organism>
<feature type="domain" description="Carboxylesterase type B" evidence="4">
    <location>
        <begin position="34"/>
        <end position="521"/>
    </location>
</feature>
<sequence>MQGNLSRIGKAALAAALAVGFVAAAPVAVTAGTNPIVRTDRGLVRGTSGADYQLFQGIPYAAPPTGSLRWKDPRPAHSWSGVRDATQPGARCAQLSQYGEPASDSEDCLYLNVATPRPTDHWPKPVMVWVHGGGFTNGSGSEYDARRIAAAGDVVVVTVNYRLGIFGNFGLPGLPDSGDFGLADQQAALRWVRANAAAFGGNPGNVTLFGESAGGMSTCAQLTSPRAAGLFDKAIMESGSCSLNWPVDGWFPGLPAFGVYTPLSQTQEFGTETAAELQCPTGTTTLACLQGKSVDKLLNVTQPYNAPAYGTAMLPSAPADALKAGRFSRVPVINGHNRDEHQANAAGLGTISADHYAELIRGSFGAQGDAVLREYPASGYSSPAEAWGAAMTDRGWACPTLSDDRALSAHTRTYAYQFADRTAPVLAPHPAGSNAGAVHASELPYLFAFPVTLTSAQQQLSATMMGYWTRFAHASNPNAAGQPSWSPVVGTQASPYVQNLDLGPSGVGRVDEMVQHKCDFWSTVKS</sequence>
<dbReference type="SUPFAM" id="SSF53474">
    <property type="entry name" value="alpha/beta-Hydrolases"/>
    <property type="match status" value="1"/>
</dbReference>
<dbReference type="InterPro" id="IPR029058">
    <property type="entry name" value="AB_hydrolase_fold"/>
</dbReference>
<dbReference type="PROSITE" id="PS00122">
    <property type="entry name" value="CARBOXYLESTERASE_B_1"/>
    <property type="match status" value="1"/>
</dbReference>
<feature type="chain" id="PRO_5044982461" description="Carboxylic ester hydrolase" evidence="3">
    <location>
        <begin position="25"/>
        <end position="526"/>
    </location>
</feature>
<dbReference type="InterPro" id="IPR050309">
    <property type="entry name" value="Type-B_Carboxylest/Lipase"/>
</dbReference>
<accession>A0ABP4U060</accession>
<dbReference type="EC" id="3.1.1.-" evidence="3"/>
<dbReference type="PANTHER" id="PTHR11559">
    <property type="entry name" value="CARBOXYLESTERASE"/>
    <property type="match status" value="1"/>
</dbReference>
<comment type="similarity">
    <text evidence="1 3">Belongs to the type-B carboxylesterase/lipase family.</text>
</comment>
<evidence type="ECO:0000313" key="5">
    <source>
        <dbReference type="EMBL" id="GAA1695164.1"/>
    </source>
</evidence>
<protein>
    <recommendedName>
        <fullName evidence="3">Carboxylic ester hydrolase</fullName>
        <ecNumber evidence="3">3.1.1.-</ecNumber>
    </recommendedName>
</protein>
<dbReference type="Gene3D" id="3.40.50.1820">
    <property type="entry name" value="alpha/beta hydrolase"/>
    <property type="match status" value="1"/>
</dbReference>
<keyword evidence="3" id="KW-0732">Signal</keyword>